<feature type="coiled-coil region" evidence="1">
    <location>
        <begin position="182"/>
        <end position="301"/>
    </location>
</feature>
<dbReference type="Proteomes" id="UP000008206">
    <property type="component" value="Chromosome"/>
</dbReference>
<keyword evidence="3" id="KW-1185">Reference proteome</keyword>
<protein>
    <submittedName>
        <fullName evidence="2">Uncharacterized protein</fullName>
    </submittedName>
</protein>
<accession>E0UEP6</accession>
<dbReference type="AlphaFoldDB" id="E0UEP6"/>
<dbReference type="OrthoDB" id="423592at2"/>
<dbReference type="eggNOG" id="ENOG5032H4V">
    <property type="taxonomic scope" value="Bacteria"/>
</dbReference>
<dbReference type="EMBL" id="CP002198">
    <property type="protein sequence ID" value="ADN16614.1"/>
    <property type="molecule type" value="Genomic_DNA"/>
</dbReference>
<reference evidence="3" key="1">
    <citation type="journal article" date="2011" name="MBio">
        <title>Novel metabolic attributes of the genus Cyanothece, comprising a group of unicellular nitrogen-fixing Cyanobacteria.</title>
        <authorList>
            <person name="Bandyopadhyay A."/>
            <person name="Elvitigala T."/>
            <person name="Welsh E."/>
            <person name="Stockel J."/>
            <person name="Liberton M."/>
            <person name="Min H."/>
            <person name="Sherman L.A."/>
            <person name="Pakrasi H.B."/>
        </authorList>
    </citation>
    <scope>NUCLEOTIDE SEQUENCE [LARGE SCALE GENOMIC DNA]</scope>
    <source>
        <strain evidence="3">PCC 7822</strain>
    </source>
</reference>
<evidence type="ECO:0000313" key="3">
    <source>
        <dbReference type="Proteomes" id="UP000008206"/>
    </source>
</evidence>
<dbReference type="KEGG" id="cyj:Cyan7822_4710"/>
<evidence type="ECO:0000313" key="2">
    <source>
        <dbReference type="EMBL" id="ADN16614.1"/>
    </source>
</evidence>
<dbReference type="RefSeq" id="WP_013324654.1">
    <property type="nucleotide sequence ID" value="NC_014501.1"/>
</dbReference>
<proteinExistence type="predicted"/>
<keyword evidence="1" id="KW-0175">Coiled coil</keyword>
<gene>
    <name evidence="2" type="ordered locus">Cyan7822_4710</name>
</gene>
<sequence length="312" mass="36214">MKESLDPWSQVTNQWLKIWAASSTAAWKNWLVLTGFNSTDTDNHCEHSPELLTDNIEDLIRKLVEKTEKSENREDWQRLEALWVKLANILLNSNSEEAPQKISEIAHQLENFSLHQKPASNAEENIKNSQTHNLPNHPIELSKQETAVRSYELLPQVQLVGVRNEFRTEKPLSSKEDKLDVNHFLEQENKKQSQIIEQLKARIDELENHLEQSQSGLSKKEIDEDSSELKPVKLLEEQLSAQEYQITQLNHQITATQAQLAEKAKNLWSLEQENEQKSQTIEQLQIKIAQLETVAEIGNKQLNKWRFRTFSN</sequence>
<evidence type="ECO:0000256" key="1">
    <source>
        <dbReference type="SAM" id="Coils"/>
    </source>
</evidence>
<name>E0UEP6_GLOV7</name>
<organism evidence="2 3">
    <name type="scientific">Gloeothece verrucosa (strain PCC 7822)</name>
    <name type="common">Cyanothece sp. (strain PCC 7822)</name>
    <dbReference type="NCBI Taxonomy" id="497965"/>
    <lineage>
        <taxon>Bacteria</taxon>
        <taxon>Bacillati</taxon>
        <taxon>Cyanobacteriota</taxon>
        <taxon>Cyanophyceae</taxon>
        <taxon>Oscillatoriophycideae</taxon>
        <taxon>Chroococcales</taxon>
        <taxon>Aphanothecaceae</taxon>
        <taxon>Gloeothece</taxon>
        <taxon>Gloeothece verrucosa</taxon>
    </lineage>
</organism>
<dbReference type="HOGENOM" id="CLU_890586_0_0_3"/>